<dbReference type="PANTHER" id="PTHR17583">
    <property type="entry name" value="PHOSPHOINOSITIDE 3-KINASE REGULATORY SUBUNIT 4"/>
    <property type="match status" value="1"/>
</dbReference>
<evidence type="ECO:0000259" key="3">
    <source>
        <dbReference type="PROSITE" id="PS50011"/>
    </source>
</evidence>
<dbReference type="FunFam" id="2.130.10.10:FF:003361">
    <property type="entry name" value="CMGC family protein kinase"/>
    <property type="match status" value="1"/>
</dbReference>
<dbReference type="GO" id="GO:0000425">
    <property type="term" value="P:pexophagy"/>
    <property type="evidence" value="ECO:0000318"/>
    <property type="project" value="GO_Central"/>
</dbReference>
<dbReference type="GO" id="GO:0006623">
    <property type="term" value="P:protein targeting to vacuole"/>
    <property type="evidence" value="ECO:0000318"/>
    <property type="project" value="GO_Central"/>
</dbReference>
<dbReference type="Pfam" id="PF00069">
    <property type="entry name" value="Pkinase"/>
    <property type="match status" value="1"/>
</dbReference>
<dbReference type="KEGG" id="tva:4758638"/>
<dbReference type="PANTHER" id="PTHR17583:SF0">
    <property type="entry name" value="PHOSPHOINOSITIDE 3-KINASE REGULATORY SUBUNIT 4"/>
    <property type="match status" value="1"/>
</dbReference>
<dbReference type="SUPFAM" id="SSF56112">
    <property type="entry name" value="Protein kinase-like (PK-like)"/>
    <property type="match status" value="1"/>
</dbReference>
<dbReference type="PROSITE" id="PS00108">
    <property type="entry name" value="PROTEIN_KINASE_ST"/>
    <property type="match status" value="1"/>
</dbReference>
<gene>
    <name evidence="4" type="ORF">TVAG_304560</name>
</gene>
<dbReference type="InterPro" id="IPR036322">
    <property type="entry name" value="WD40_repeat_dom_sf"/>
</dbReference>
<reference evidence="4" key="2">
    <citation type="journal article" date="2007" name="Science">
        <title>Draft genome sequence of the sexually transmitted pathogen Trichomonas vaginalis.</title>
        <authorList>
            <person name="Carlton J.M."/>
            <person name="Hirt R.P."/>
            <person name="Silva J.C."/>
            <person name="Delcher A.L."/>
            <person name="Schatz M."/>
            <person name="Zhao Q."/>
            <person name="Wortman J.R."/>
            <person name="Bidwell S.L."/>
            <person name="Alsmark U.C.M."/>
            <person name="Besteiro S."/>
            <person name="Sicheritz-Ponten T."/>
            <person name="Noel C.J."/>
            <person name="Dacks J.B."/>
            <person name="Foster P.G."/>
            <person name="Simillion C."/>
            <person name="Van de Peer Y."/>
            <person name="Miranda-Saavedra D."/>
            <person name="Barton G.J."/>
            <person name="Westrop G.D."/>
            <person name="Mueller S."/>
            <person name="Dessi D."/>
            <person name="Fiori P.L."/>
            <person name="Ren Q."/>
            <person name="Paulsen I."/>
            <person name="Zhang H."/>
            <person name="Bastida-Corcuera F.D."/>
            <person name="Simoes-Barbosa A."/>
            <person name="Brown M.T."/>
            <person name="Hayes R.D."/>
            <person name="Mukherjee M."/>
            <person name="Okumura C.Y."/>
            <person name="Schneider R."/>
            <person name="Smith A.J."/>
            <person name="Vanacova S."/>
            <person name="Villalvazo M."/>
            <person name="Haas B.J."/>
            <person name="Pertea M."/>
            <person name="Feldblyum T.V."/>
            <person name="Utterback T.R."/>
            <person name="Shu C.L."/>
            <person name="Osoegawa K."/>
            <person name="de Jong P.J."/>
            <person name="Hrdy I."/>
            <person name="Horvathova L."/>
            <person name="Zubacova Z."/>
            <person name="Dolezal P."/>
            <person name="Malik S.B."/>
            <person name="Logsdon J.M. Jr."/>
            <person name="Henze K."/>
            <person name="Gupta A."/>
            <person name="Wang C.C."/>
            <person name="Dunne R.L."/>
            <person name="Upcroft J.A."/>
            <person name="Upcroft P."/>
            <person name="White O."/>
            <person name="Salzberg S.L."/>
            <person name="Tang P."/>
            <person name="Chiu C.-H."/>
            <person name="Lee Y.-S."/>
            <person name="Embley T.M."/>
            <person name="Coombs G.H."/>
            <person name="Mottram J.C."/>
            <person name="Tachezy J."/>
            <person name="Fraser-Liggett C.M."/>
            <person name="Johnson P.J."/>
        </authorList>
    </citation>
    <scope>NUCLEOTIDE SEQUENCE [LARGE SCALE GENOMIC DNA]</scope>
    <source>
        <strain evidence="4">G3</strain>
    </source>
</reference>
<reference evidence="4" key="1">
    <citation type="submission" date="2006-10" db="EMBL/GenBank/DDBJ databases">
        <authorList>
            <person name="Amadeo P."/>
            <person name="Zhao Q."/>
            <person name="Wortman J."/>
            <person name="Fraser-Liggett C."/>
            <person name="Carlton J."/>
        </authorList>
    </citation>
    <scope>NUCLEOTIDE SEQUENCE</scope>
    <source>
        <strain evidence="4">G3</strain>
    </source>
</reference>
<dbReference type="GO" id="GO:0045324">
    <property type="term" value="P:late endosome to vacuole transport"/>
    <property type="evidence" value="ECO:0000318"/>
    <property type="project" value="GO_Central"/>
</dbReference>
<dbReference type="GO" id="GO:0034271">
    <property type="term" value="C:phosphatidylinositol 3-kinase complex, class III, type I"/>
    <property type="evidence" value="ECO:0000318"/>
    <property type="project" value="GO_Central"/>
</dbReference>
<keyword evidence="4" id="KW-0808">Transferase</keyword>
<dbReference type="InterPro" id="IPR000719">
    <property type="entry name" value="Prot_kinase_dom"/>
</dbReference>
<dbReference type="eggNOG" id="KOG1240">
    <property type="taxonomic scope" value="Eukaryota"/>
</dbReference>
<name>A2F2P1_TRIV3</name>
<dbReference type="GO" id="GO:0034272">
    <property type="term" value="C:phosphatidylinositol 3-kinase complex, class III, type II"/>
    <property type="evidence" value="ECO:0000318"/>
    <property type="project" value="GO_Central"/>
</dbReference>
<keyword evidence="5" id="KW-1185">Reference proteome</keyword>
<evidence type="ECO:0000256" key="2">
    <source>
        <dbReference type="ARBA" id="ARBA00022741"/>
    </source>
</evidence>
<keyword evidence="2" id="KW-0547">Nucleotide-binding</keyword>
<protein>
    <submittedName>
        <fullName evidence="4">CMGC family protein kinase</fullName>
    </submittedName>
</protein>
<dbReference type="Gene3D" id="1.10.510.10">
    <property type="entry name" value="Transferase(Phosphotransferase) domain 1"/>
    <property type="match status" value="1"/>
</dbReference>
<dbReference type="RefSeq" id="XP_001313744.1">
    <property type="nucleotide sequence ID" value="XM_001313743.1"/>
</dbReference>
<keyword evidence="1" id="KW-0853">WD repeat</keyword>
<accession>A2F2P1</accession>
<dbReference type="PROSITE" id="PS50011">
    <property type="entry name" value="PROTEIN_KINASE_DOM"/>
    <property type="match status" value="1"/>
</dbReference>
<organism evidence="4 5">
    <name type="scientific">Trichomonas vaginalis (strain ATCC PRA-98 / G3)</name>
    <dbReference type="NCBI Taxonomy" id="412133"/>
    <lineage>
        <taxon>Eukaryota</taxon>
        <taxon>Metamonada</taxon>
        <taxon>Parabasalia</taxon>
        <taxon>Trichomonadida</taxon>
        <taxon>Trichomonadidae</taxon>
        <taxon>Trichomonas</taxon>
    </lineage>
</organism>
<evidence type="ECO:0000313" key="4">
    <source>
        <dbReference type="EMBL" id="EAY00815.1"/>
    </source>
</evidence>
<dbReference type="InParanoid" id="A2F2P1"/>
<dbReference type="EMBL" id="DS113588">
    <property type="protein sequence ID" value="EAY00815.1"/>
    <property type="molecule type" value="Genomic_DNA"/>
</dbReference>
<dbReference type="InterPro" id="IPR011009">
    <property type="entry name" value="Kinase-like_dom_sf"/>
</dbReference>
<evidence type="ECO:0000313" key="5">
    <source>
        <dbReference type="Proteomes" id="UP000001542"/>
    </source>
</evidence>
<dbReference type="PROSITE" id="PS00221">
    <property type="entry name" value="MIP"/>
    <property type="match status" value="1"/>
</dbReference>
<dbReference type="InterPro" id="IPR008271">
    <property type="entry name" value="Ser/Thr_kinase_AS"/>
</dbReference>
<dbReference type="STRING" id="5722.A2F2P1"/>
<dbReference type="OrthoDB" id="242910at2759"/>
<feature type="domain" description="Protein kinase" evidence="3">
    <location>
        <begin position="23"/>
        <end position="297"/>
    </location>
</feature>
<dbReference type="GO" id="GO:0005770">
    <property type="term" value="C:late endosome"/>
    <property type="evidence" value="ECO:0000318"/>
    <property type="project" value="GO_Central"/>
</dbReference>
<dbReference type="SMART" id="SM00220">
    <property type="entry name" value="S_TKc"/>
    <property type="match status" value="1"/>
</dbReference>
<dbReference type="Gene3D" id="2.130.10.10">
    <property type="entry name" value="YVTN repeat-like/Quinoprotein amine dehydrogenase"/>
    <property type="match status" value="1"/>
</dbReference>
<proteinExistence type="predicted"/>
<dbReference type="Proteomes" id="UP000001542">
    <property type="component" value="Unassembled WGS sequence"/>
</dbReference>
<dbReference type="InterPro" id="IPR045162">
    <property type="entry name" value="Vps15-like"/>
</dbReference>
<dbReference type="GO" id="GO:0005524">
    <property type="term" value="F:ATP binding"/>
    <property type="evidence" value="ECO:0007669"/>
    <property type="project" value="InterPro"/>
</dbReference>
<dbReference type="GO" id="GO:0004674">
    <property type="term" value="F:protein serine/threonine kinase activity"/>
    <property type="evidence" value="ECO:0000318"/>
    <property type="project" value="GO_Central"/>
</dbReference>
<keyword evidence="4" id="KW-0418">Kinase</keyword>
<dbReference type="GO" id="GO:0071561">
    <property type="term" value="C:nucleus-vacuole junction"/>
    <property type="evidence" value="ECO:0000318"/>
    <property type="project" value="GO_Central"/>
</dbReference>
<dbReference type="SUPFAM" id="SSF50978">
    <property type="entry name" value="WD40 repeat-like"/>
    <property type="match status" value="1"/>
</dbReference>
<evidence type="ECO:0000256" key="1">
    <source>
        <dbReference type="ARBA" id="ARBA00022574"/>
    </source>
</evidence>
<dbReference type="VEuPathDB" id="TrichDB:TVAG_304560"/>
<sequence>MGNQIVCPSDMGWYQDDLTKLDIQVENSIYDGTFMLSFKAFNTKLNKDIAVKAFLIPEDDNGIRDQQVLSVIESSKQIFDKLIRQEYKLKGCLVGNYHLADRQVYLVRPYITHSLQSRMNDYPELTNIEKDWIAYQIIRAVQNIHSNGYIHGDIKPENILLTDRLQVLITDFSPYKPKYLRRSQPNYFLHYFNYNGSSSYIAPERVVESLPQTPVSLQCADIFSLGCVLAFLYTGGSTIFNFTTIQDYANGDLTPLQALDRVKDENKRNYIKELIQLDPNYRLQAFGQVDSYYPPWFSKFYDAFYSNSVDTVFMEKLLQIHDQLVDIIPQDDPESALIYFNILSDVILSSGRAFSLLTLLNHYVNLTTTYFDTPMKLTRAIPPLFEIFERKITIAGLFAFNAINSILESIDSIPHEFSNYHTAFLIPRLSSVLKISWASSFLCNLSSWAISMQRLWPTFYEDLRRDVSICEYLFMVNSSIIQSNGSNESDVGFIRAFLKECLRSAEQCADFQLFSTLSFFFLPLLTTAIFFSDIVDVIYAFYCNFDANSKLRFYDNLQDPLFNAIFSHEPDENNTVVLFTAYLKILKMEPQPFYVSTIATHSLAWVNHPNPAISIAAKIVSDNLPIMFRKLNTANLIVPLGPLKMSNNAAPVKSHSKLNARSMTLNQISQIQTRKIHSKSQWVNGNKSITARERSDAAYRQDSKSLFIASKKLDVMKITDVFFSNENNILAKVGDSLLVSVEVSKGKINILQNFQHFCPISTIARVHDNSYVYADAENIYSYDCDRMKLIKKTSNQINGMIALNSDQMALFYKDSNSVEFFDIKSESLIRKMTCSESCVSSVATFEDIPFIFTTDLLGNVNVFDTRVELPVMHKQINGAYNIIPLCKDTLKFAVVGNEIVSVSSMESDNSLVDIIGSHGAVCNDGQAIVICSSTGTYYVSSEDPNSSYSLFEGEQPVKLNYSDLTNYITLPKTLNRSLHNHSFLVESVVSRDNVVCSGDINGIMNIWSPNFTLD</sequence>
<dbReference type="VEuPathDB" id="TrichDB:TVAGG3_1020560"/>
<dbReference type="InterPro" id="IPR015943">
    <property type="entry name" value="WD40/YVTN_repeat-like_dom_sf"/>
</dbReference>
<dbReference type="InterPro" id="IPR022357">
    <property type="entry name" value="MIP_CS"/>
</dbReference>
<dbReference type="AlphaFoldDB" id="A2F2P1"/>